<protein>
    <submittedName>
        <fullName evidence="2">C39 family peptidase</fullName>
    </submittedName>
</protein>
<dbReference type="Proteomes" id="UP000515909">
    <property type="component" value="Chromosome"/>
</dbReference>
<feature type="domain" description="Peptidase C39-like" evidence="1">
    <location>
        <begin position="676"/>
        <end position="831"/>
    </location>
</feature>
<gene>
    <name evidence="2" type="ORF">HCR03_17980</name>
</gene>
<dbReference type="EMBL" id="CP060286">
    <property type="protein sequence ID" value="QNK40505.1"/>
    <property type="molecule type" value="Genomic_DNA"/>
</dbReference>
<evidence type="ECO:0000313" key="3">
    <source>
        <dbReference type="Proteomes" id="UP000515909"/>
    </source>
</evidence>
<evidence type="ECO:0000313" key="2">
    <source>
        <dbReference type="EMBL" id="QNK40505.1"/>
    </source>
</evidence>
<organism evidence="2 3">
    <name type="scientific">Caproicibacter fermentans</name>
    <dbReference type="NCBI Taxonomy" id="2576756"/>
    <lineage>
        <taxon>Bacteria</taxon>
        <taxon>Bacillati</taxon>
        <taxon>Bacillota</taxon>
        <taxon>Clostridia</taxon>
        <taxon>Eubacteriales</taxon>
        <taxon>Acutalibacteraceae</taxon>
        <taxon>Caproicibacter</taxon>
    </lineage>
</organism>
<dbReference type="Gene3D" id="3.90.70.10">
    <property type="entry name" value="Cysteine proteinases"/>
    <property type="match status" value="1"/>
</dbReference>
<dbReference type="RefSeq" id="WP_187035748.1">
    <property type="nucleotide sequence ID" value="NZ_CP060286.1"/>
</dbReference>
<dbReference type="Pfam" id="PF13529">
    <property type="entry name" value="Peptidase_C39_2"/>
    <property type="match status" value="1"/>
</dbReference>
<dbReference type="PANTHER" id="PTHR37806">
    <property type="entry name" value="LMO0724 PROTEIN"/>
    <property type="match status" value="1"/>
</dbReference>
<reference evidence="2 3" key="1">
    <citation type="submission" date="2020-08" db="EMBL/GenBank/DDBJ databases">
        <title>The isolate Caproiciproducens sp. 7D4C2 produces n-caproate at mildly acidic conditions from hexoses: genome and rBOX comparison with related strains and chain-elongating bacteria.</title>
        <authorList>
            <person name="Esquivel-Elizondo S."/>
            <person name="Bagci C."/>
            <person name="Temovska M."/>
            <person name="Jeon B.S."/>
            <person name="Bessarab I."/>
            <person name="Williams R.B.H."/>
            <person name="Huson D.H."/>
            <person name="Angenent L.T."/>
        </authorList>
    </citation>
    <scope>NUCLEOTIDE SEQUENCE [LARGE SCALE GENOMIC DNA]</scope>
    <source>
        <strain evidence="2 3">7D4C2</strain>
    </source>
</reference>
<accession>A0A7G8TA64</accession>
<dbReference type="AlphaFoldDB" id="A0A7G8TA64"/>
<name>A0A7G8TA64_9FIRM</name>
<evidence type="ECO:0000259" key="1">
    <source>
        <dbReference type="Pfam" id="PF13529"/>
    </source>
</evidence>
<sequence length="1102" mass="122780">MSQKSISTVQAASNVQISYLSSGTWKTINDQVQSSMDGIKIQTSSNSSYYLQYRTWNQGKTDYYPYVKSNVDDYAGSSGKPVQRLQIQAYQNDGTKLSAGIVVMYRAFVDGEWLPWVSNADPEWMRSVQNKYNLGGTLDTDDSYAGKSGKNISGIEIRVYEEGAIGDFSGGEATALLSYMADSTSNWNSFERSTVASHIDGIKMQTTNKPYYLLYKTWNSGQSSYYPAVKSTDNDYAGSAGKPIQRLNIQAYKNDGTKLVSGVIVMYRAYVNGEWLPWVSNADPEWMRNVQNKYSLGGTLDTGGSFAGEANEDISGIEIRIFEDDSLNAGTDDFSGDELSLSLSYMADSNDNWNGFNGSVTAPHIDGIRIQTDSAQPFYLLYKTLNSGRDTYYPEVSSTGNDYAGSAGKPIQRLSIHAYQNDGTKLTSGIVVMYRALVDGRWLPWVSNADPVWMRGVQTQYNLGGTLDLDASYAGASGKNISGIEIRAFKGDTNLTPIEDLPGTETTPSLSYMYDSISNWHSFDKSVMSAHIDGIKIQTNPNKQYYIKYQTWNSGQSSYYPEVASTENDYAGSAGKPIQRVGLHVYRSDGVKLTTGVVVMLRAYVDGNWLPWVSNADPEWMRSVQSKYDLGGTLDTNGYYAGIAGKNISGIEIRVFEENGINTTPTTPTGNYKIIQAPFISQLGDYPTGCESVTAVMALNYAGINTSVDTFIDTYLDKSTIPFDPNLTFGGDPRSSHSYGCYSPVIKKALDRVLSGKGYEADILNSVSLETLCSQYIDEDIPVIMWATMYMNPPYIGSTWTFNGRPIQWIAPEHCLLLVGYDDNNYIFNDPLQTQALKFYSKSSVEAAYKGLSSQAIVILKKLNRPFNESNHEALEKELSAQVESDIDWLHKLGKWHSSEEALSNVLKYDNVITNICNQFSMQKALLQTVIFREQRFVWFADDVADGVVMGSYNYDAALAEWMKLSPAQQLIVPAPQIPIPYRHDCSTGLSQIFAATAIKAINFAVDQGIISDERKYNGENLDDLKTIWYKLKDNDTFNIKCATLTLIYESLSTLGYQDNFVKYSMDQIAMVFTKYNSLSDMPNDYGKDCAEWYKIFNKYNN</sequence>
<proteinExistence type="predicted"/>
<dbReference type="InterPro" id="IPR039564">
    <property type="entry name" value="Peptidase_C39-like"/>
</dbReference>
<dbReference type="PANTHER" id="PTHR37806:SF1">
    <property type="entry name" value="PEPTIDASE C39-LIKE DOMAIN-CONTAINING PROTEIN"/>
    <property type="match status" value="1"/>
</dbReference>
<dbReference type="KEGG" id="cfem:HCR03_17980"/>